<keyword evidence="2" id="KW-0560">Oxidoreductase</keyword>
<comment type="similarity">
    <text evidence="1">Belongs to the short-chain dehydrogenases/reductases (SDR) family.</text>
</comment>
<reference evidence="5" key="1">
    <citation type="submission" date="2019-06" db="EMBL/GenBank/DDBJ databases">
        <title>The complete genome of Emcibacter congregatus ZYLT.</title>
        <authorList>
            <person name="Zhao Z."/>
        </authorList>
    </citation>
    <scope>NUCLEOTIDE SEQUENCE [LARGE SCALE GENOMIC DNA]</scope>
    <source>
        <strain evidence="5">MCCC 1A06723</strain>
    </source>
</reference>
<evidence type="ECO:0000313" key="4">
    <source>
        <dbReference type="EMBL" id="TPD62955.1"/>
    </source>
</evidence>
<dbReference type="Pfam" id="PF00106">
    <property type="entry name" value="adh_short"/>
    <property type="match status" value="1"/>
</dbReference>
<dbReference type="PRINTS" id="PR00081">
    <property type="entry name" value="GDHRDH"/>
</dbReference>
<protein>
    <submittedName>
        <fullName evidence="4">SDR family NAD(P)-dependent oxidoreductase</fullName>
    </submittedName>
</protein>
<evidence type="ECO:0000256" key="2">
    <source>
        <dbReference type="ARBA" id="ARBA00023002"/>
    </source>
</evidence>
<dbReference type="AlphaFoldDB" id="A0A501PRT2"/>
<evidence type="ECO:0000256" key="1">
    <source>
        <dbReference type="ARBA" id="ARBA00006484"/>
    </source>
</evidence>
<sequence>MDNPKSILITGASSGIGEALALEYAAPGVTLFLSGRDPERTTAVAEACREKGAEADSRVIDVSNKDAMAGWIADCHRQRPLDLVIANAGIGLGFHKDVDLEKHTEEIFATNVSGVFHTVHPALELMRQQGGGQIAIMASLAAYHGMPSSPAYSTSKACVKAYGEALRGAYWSEGIEVNVICPGFVESRITRRNKFPMPFFMSAEKAARIIRKALRKNKARITFPWQTRLMFGGAVRLLPASLMDRFLRTLPDKT</sequence>
<dbReference type="InterPro" id="IPR036291">
    <property type="entry name" value="NAD(P)-bd_dom_sf"/>
</dbReference>
<proteinExistence type="inferred from homology"/>
<dbReference type="InterPro" id="IPR002347">
    <property type="entry name" value="SDR_fam"/>
</dbReference>
<feature type="domain" description="Ketoreductase" evidence="3">
    <location>
        <begin position="5"/>
        <end position="178"/>
    </location>
</feature>
<evidence type="ECO:0000313" key="5">
    <source>
        <dbReference type="Proteomes" id="UP000319148"/>
    </source>
</evidence>
<dbReference type="RefSeq" id="WP_139938205.1">
    <property type="nucleotide sequence ID" value="NZ_JBHSYP010000022.1"/>
</dbReference>
<dbReference type="PANTHER" id="PTHR44196">
    <property type="entry name" value="DEHYDROGENASE/REDUCTASE SDR FAMILY MEMBER 7B"/>
    <property type="match status" value="1"/>
</dbReference>
<dbReference type="Gene3D" id="3.40.50.720">
    <property type="entry name" value="NAD(P)-binding Rossmann-like Domain"/>
    <property type="match status" value="1"/>
</dbReference>
<name>A0A501PRT2_9PROT</name>
<evidence type="ECO:0000259" key="3">
    <source>
        <dbReference type="SMART" id="SM00822"/>
    </source>
</evidence>
<keyword evidence="5" id="KW-1185">Reference proteome</keyword>
<dbReference type="OrthoDB" id="335726at2"/>
<dbReference type="InterPro" id="IPR057326">
    <property type="entry name" value="KR_dom"/>
</dbReference>
<dbReference type="EMBL" id="VFIY01000004">
    <property type="protein sequence ID" value="TPD62955.1"/>
    <property type="molecule type" value="Genomic_DNA"/>
</dbReference>
<gene>
    <name evidence="4" type="ORF">FIV46_02425</name>
</gene>
<dbReference type="SMART" id="SM00822">
    <property type="entry name" value="PKS_KR"/>
    <property type="match status" value="1"/>
</dbReference>
<dbReference type="PANTHER" id="PTHR44196:SF1">
    <property type="entry name" value="DEHYDROGENASE_REDUCTASE SDR FAMILY MEMBER 7B"/>
    <property type="match status" value="1"/>
</dbReference>
<accession>A0A501PRT2</accession>
<dbReference type="GO" id="GO:0016020">
    <property type="term" value="C:membrane"/>
    <property type="evidence" value="ECO:0007669"/>
    <property type="project" value="TreeGrafter"/>
</dbReference>
<dbReference type="Proteomes" id="UP000319148">
    <property type="component" value="Unassembled WGS sequence"/>
</dbReference>
<dbReference type="SUPFAM" id="SSF51735">
    <property type="entry name" value="NAD(P)-binding Rossmann-fold domains"/>
    <property type="match status" value="1"/>
</dbReference>
<dbReference type="GO" id="GO:0016491">
    <property type="term" value="F:oxidoreductase activity"/>
    <property type="evidence" value="ECO:0007669"/>
    <property type="project" value="UniProtKB-KW"/>
</dbReference>
<comment type="caution">
    <text evidence="4">The sequence shown here is derived from an EMBL/GenBank/DDBJ whole genome shotgun (WGS) entry which is preliminary data.</text>
</comment>
<organism evidence="4 5">
    <name type="scientific">Emcibacter nanhaiensis</name>
    <dbReference type="NCBI Taxonomy" id="1505037"/>
    <lineage>
        <taxon>Bacteria</taxon>
        <taxon>Pseudomonadati</taxon>
        <taxon>Pseudomonadota</taxon>
        <taxon>Alphaproteobacteria</taxon>
        <taxon>Emcibacterales</taxon>
        <taxon>Emcibacteraceae</taxon>
        <taxon>Emcibacter</taxon>
    </lineage>
</organism>